<accession>A0A2H3JMG7</accession>
<evidence type="ECO:0000313" key="3">
    <source>
        <dbReference type="Proteomes" id="UP000218811"/>
    </source>
</evidence>
<dbReference type="Proteomes" id="UP000218811">
    <property type="component" value="Unassembled WGS sequence"/>
</dbReference>
<dbReference type="OrthoDB" id="2796825at2759"/>
<feature type="transmembrane region" description="Helical" evidence="1">
    <location>
        <begin position="183"/>
        <end position="204"/>
    </location>
</feature>
<evidence type="ECO:0008006" key="4">
    <source>
        <dbReference type="Google" id="ProtNLM"/>
    </source>
</evidence>
<feature type="transmembrane region" description="Helical" evidence="1">
    <location>
        <begin position="53"/>
        <end position="73"/>
    </location>
</feature>
<name>A0A2H3JMG7_WOLCO</name>
<gene>
    <name evidence="2" type="ORF">WOLCODRAFT_83693</name>
</gene>
<dbReference type="OMA" id="WLERANY"/>
<dbReference type="AlphaFoldDB" id="A0A2H3JMG7"/>
<evidence type="ECO:0000313" key="2">
    <source>
        <dbReference type="EMBL" id="PCH37197.1"/>
    </source>
</evidence>
<feature type="transmembrane region" description="Helical" evidence="1">
    <location>
        <begin position="20"/>
        <end position="41"/>
    </location>
</feature>
<proteinExistence type="predicted"/>
<keyword evidence="3" id="KW-1185">Reference proteome</keyword>
<feature type="transmembrane region" description="Helical" evidence="1">
    <location>
        <begin position="224"/>
        <end position="249"/>
    </location>
</feature>
<sequence length="312" mass="35242">MHPIRSYSPHEPQEAIWFEQSIMLGTFVGAIAYGMHVIIYFATIIHIYKNSRVSFLSTMFATVLFGLGTVNIASNIRFNEMIWILDRDYPGGPFAFIQQQEALATRTEDILGNSVTIIATCMADGLLLYRYFVVWNQRMQYLIIPGMLYLASITFSVLFILQVSQPNANGLWARTTFDFGVPYWALTMSLNIILTLMIVSRLFFLRRLAVTCIGSAHGKMYTNIAAIIIESALPYGLVSFIFIVLYAMRNTGENLFIPLLAQVQCISPELIVLQVARGHAWSKSTMAEPSLPEMQFTTHPMIDQAPEITHQC</sequence>
<keyword evidence="1" id="KW-0472">Membrane</keyword>
<protein>
    <recommendedName>
        <fullName evidence="4">Fungal pheromone STE3G-protein-coupled receptor</fullName>
    </recommendedName>
</protein>
<organism evidence="2 3">
    <name type="scientific">Wolfiporia cocos (strain MD-104)</name>
    <name type="common">Brown rot fungus</name>
    <dbReference type="NCBI Taxonomy" id="742152"/>
    <lineage>
        <taxon>Eukaryota</taxon>
        <taxon>Fungi</taxon>
        <taxon>Dikarya</taxon>
        <taxon>Basidiomycota</taxon>
        <taxon>Agaricomycotina</taxon>
        <taxon>Agaricomycetes</taxon>
        <taxon>Polyporales</taxon>
        <taxon>Phaeolaceae</taxon>
        <taxon>Wolfiporia</taxon>
    </lineage>
</organism>
<feature type="transmembrane region" description="Helical" evidence="1">
    <location>
        <begin position="110"/>
        <end position="129"/>
    </location>
</feature>
<reference evidence="2 3" key="1">
    <citation type="journal article" date="2012" name="Science">
        <title>The Paleozoic origin of enzymatic lignin decomposition reconstructed from 31 fungal genomes.</title>
        <authorList>
            <person name="Floudas D."/>
            <person name="Binder M."/>
            <person name="Riley R."/>
            <person name="Barry K."/>
            <person name="Blanchette R.A."/>
            <person name="Henrissat B."/>
            <person name="Martinez A.T."/>
            <person name="Otillar R."/>
            <person name="Spatafora J.W."/>
            <person name="Yadav J.S."/>
            <person name="Aerts A."/>
            <person name="Benoit I."/>
            <person name="Boyd A."/>
            <person name="Carlson A."/>
            <person name="Copeland A."/>
            <person name="Coutinho P.M."/>
            <person name="de Vries R.P."/>
            <person name="Ferreira P."/>
            <person name="Findley K."/>
            <person name="Foster B."/>
            <person name="Gaskell J."/>
            <person name="Glotzer D."/>
            <person name="Gorecki P."/>
            <person name="Heitman J."/>
            <person name="Hesse C."/>
            <person name="Hori C."/>
            <person name="Igarashi K."/>
            <person name="Jurgens J.A."/>
            <person name="Kallen N."/>
            <person name="Kersten P."/>
            <person name="Kohler A."/>
            <person name="Kuees U."/>
            <person name="Kumar T.K.A."/>
            <person name="Kuo A."/>
            <person name="LaButti K."/>
            <person name="Larrondo L.F."/>
            <person name="Lindquist E."/>
            <person name="Ling A."/>
            <person name="Lombard V."/>
            <person name="Lucas S."/>
            <person name="Lundell T."/>
            <person name="Martin R."/>
            <person name="McLaughlin D.J."/>
            <person name="Morgenstern I."/>
            <person name="Morin E."/>
            <person name="Murat C."/>
            <person name="Nagy L.G."/>
            <person name="Nolan M."/>
            <person name="Ohm R.A."/>
            <person name="Patyshakuliyeva A."/>
            <person name="Rokas A."/>
            <person name="Ruiz-Duenas F.J."/>
            <person name="Sabat G."/>
            <person name="Salamov A."/>
            <person name="Samejima M."/>
            <person name="Schmutz J."/>
            <person name="Slot J.C."/>
            <person name="St John F."/>
            <person name="Stenlid J."/>
            <person name="Sun H."/>
            <person name="Sun S."/>
            <person name="Syed K."/>
            <person name="Tsang A."/>
            <person name="Wiebenga A."/>
            <person name="Young D."/>
            <person name="Pisabarro A."/>
            <person name="Eastwood D.C."/>
            <person name="Martin F."/>
            <person name="Cullen D."/>
            <person name="Grigoriev I.V."/>
            <person name="Hibbett D.S."/>
        </authorList>
    </citation>
    <scope>NUCLEOTIDE SEQUENCE [LARGE SCALE GENOMIC DNA]</scope>
    <source>
        <strain evidence="2 3">MD-104</strain>
    </source>
</reference>
<keyword evidence="1" id="KW-1133">Transmembrane helix</keyword>
<keyword evidence="1" id="KW-0812">Transmembrane</keyword>
<dbReference type="EMBL" id="KB467909">
    <property type="protein sequence ID" value="PCH37197.1"/>
    <property type="molecule type" value="Genomic_DNA"/>
</dbReference>
<evidence type="ECO:0000256" key="1">
    <source>
        <dbReference type="SAM" id="Phobius"/>
    </source>
</evidence>
<feature type="transmembrane region" description="Helical" evidence="1">
    <location>
        <begin position="141"/>
        <end position="163"/>
    </location>
</feature>